<feature type="compositionally biased region" description="Pro residues" evidence="1">
    <location>
        <begin position="483"/>
        <end position="493"/>
    </location>
</feature>
<feature type="compositionally biased region" description="Low complexity" evidence="1">
    <location>
        <begin position="494"/>
        <end position="512"/>
    </location>
</feature>
<evidence type="ECO:0000313" key="5">
    <source>
        <dbReference type="Proteomes" id="UP000078544"/>
    </source>
</evidence>
<keyword evidence="5" id="KW-1185">Reference proteome</keyword>
<feature type="compositionally biased region" description="Pro residues" evidence="1">
    <location>
        <begin position="584"/>
        <end position="603"/>
    </location>
</feature>
<dbReference type="SUPFAM" id="SSF56300">
    <property type="entry name" value="Metallo-dependent phosphatases"/>
    <property type="match status" value="1"/>
</dbReference>
<organism evidence="4 5">
    <name type="scientific">Moelleriella libera RCEF 2490</name>
    <dbReference type="NCBI Taxonomy" id="1081109"/>
    <lineage>
        <taxon>Eukaryota</taxon>
        <taxon>Fungi</taxon>
        <taxon>Dikarya</taxon>
        <taxon>Ascomycota</taxon>
        <taxon>Pezizomycotina</taxon>
        <taxon>Sordariomycetes</taxon>
        <taxon>Hypocreomycetidae</taxon>
        <taxon>Hypocreales</taxon>
        <taxon>Clavicipitaceae</taxon>
        <taxon>Moelleriella</taxon>
    </lineage>
</organism>
<feature type="transmembrane region" description="Helical" evidence="2">
    <location>
        <begin position="9"/>
        <end position="26"/>
    </location>
</feature>
<feature type="region of interest" description="Disordered" evidence="1">
    <location>
        <begin position="578"/>
        <end position="614"/>
    </location>
</feature>
<dbReference type="FunFam" id="3.60.21.10:FF:000054">
    <property type="entry name" value="DCR2p Phosphoesterase"/>
    <property type="match status" value="1"/>
</dbReference>
<feature type="domain" description="Calcineurin-like phosphoesterase" evidence="3">
    <location>
        <begin position="220"/>
        <end position="468"/>
    </location>
</feature>
<comment type="caution">
    <text evidence="4">The sequence shown here is derived from an EMBL/GenBank/DDBJ whole genome shotgun (WGS) entry which is preliminary data.</text>
</comment>
<keyword evidence="2" id="KW-0812">Transmembrane</keyword>
<dbReference type="OrthoDB" id="783096at2759"/>
<dbReference type="Gene3D" id="3.60.21.10">
    <property type="match status" value="1"/>
</dbReference>
<evidence type="ECO:0000259" key="3">
    <source>
        <dbReference type="Pfam" id="PF00149"/>
    </source>
</evidence>
<dbReference type="Pfam" id="PF00149">
    <property type="entry name" value="Metallophos"/>
    <property type="match status" value="1"/>
</dbReference>
<evidence type="ECO:0000256" key="2">
    <source>
        <dbReference type="SAM" id="Phobius"/>
    </source>
</evidence>
<feature type="region of interest" description="Disordered" evidence="1">
    <location>
        <begin position="483"/>
        <end position="516"/>
    </location>
</feature>
<keyword evidence="2" id="KW-1133">Transmembrane helix</keyword>
<proteinExistence type="predicted"/>
<accession>A0A162IKJ9</accession>
<dbReference type="PANTHER" id="PTHR32440">
    <property type="entry name" value="PHOSPHATASE DCR2-RELATED-RELATED"/>
    <property type="match status" value="1"/>
</dbReference>
<protein>
    <submittedName>
        <fullName evidence="4">Metallophosphoesterase domain protein</fullName>
    </submittedName>
</protein>
<dbReference type="STRING" id="1081109.A0A162IKJ9"/>
<dbReference type="GO" id="GO:0004721">
    <property type="term" value="F:phosphoprotein phosphatase activity"/>
    <property type="evidence" value="ECO:0007669"/>
    <property type="project" value="TreeGrafter"/>
</dbReference>
<keyword evidence="2" id="KW-0472">Membrane</keyword>
<reference evidence="4 5" key="1">
    <citation type="journal article" date="2016" name="Genome Biol. Evol.">
        <title>Divergent and convergent evolution of fungal pathogenicity.</title>
        <authorList>
            <person name="Shang Y."/>
            <person name="Xiao G."/>
            <person name="Zheng P."/>
            <person name="Cen K."/>
            <person name="Zhan S."/>
            <person name="Wang C."/>
        </authorList>
    </citation>
    <scope>NUCLEOTIDE SEQUENCE [LARGE SCALE GENOMIC DNA]</scope>
    <source>
        <strain evidence="4 5">RCEF 2490</strain>
    </source>
</reference>
<dbReference type="PANTHER" id="PTHR32440:SF0">
    <property type="entry name" value="PHOSPHATASE DCR2-RELATED"/>
    <property type="match status" value="1"/>
</dbReference>
<dbReference type="AlphaFoldDB" id="A0A162IKJ9"/>
<evidence type="ECO:0000313" key="4">
    <source>
        <dbReference type="EMBL" id="KZZ95522.1"/>
    </source>
</evidence>
<dbReference type="EMBL" id="AZGY01000009">
    <property type="protein sequence ID" value="KZZ95522.1"/>
    <property type="molecule type" value="Genomic_DNA"/>
</dbReference>
<name>A0A162IKJ9_9HYPO</name>
<gene>
    <name evidence="4" type="ORF">AAL_04753</name>
</gene>
<evidence type="ECO:0000256" key="1">
    <source>
        <dbReference type="SAM" id="MobiDB-lite"/>
    </source>
</evidence>
<dbReference type="Proteomes" id="UP000078544">
    <property type="component" value="Unassembled WGS sequence"/>
</dbReference>
<dbReference type="InterPro" id="IPR029052">
    <property type="entry name" value="Metallo-depent_PP-like"/>
</dbReference>
<dbReference type="InterPro" id="IPR004843">
    <property type="entry name" value="Calcineurin-like_PHP"/>
</dbReference>
<dbReference type="CDD" id="cd07383">
    <property type="entry name" value="MPP_Dcr2"/>
    <property type="match status" value="1"/>
</dbReference>
<sequence length="614" mass="68394">MTRRIVRTLTQLGAALAFTFIVIIFLDRNYRVLPNAIHGYMPTHHPGLVITDITVATCSSLNPFSSCELDSTIWHRVDKELYLGRAWATTAYLYISRKHEEDLTSNDRVIMDISVGRLNPAQAQERDESHSDELWEPRPGGIWIKRSGRRKSSDSDDVVTDVDVLFGDDAVEARDGWAIRGTQMLMNTGGPLPSIHLTVRRGAPKEHKRPKPRIAENGRFKIMQISDLHLSNGVGECREPVPDGWEGGKCEADPRTLDFVTKMLDEEKPDFVVLGGDQVNGDTAPDAPTAILKIASLLIRRKIPYAAIFGNHDDESTMSRARQMTLYETLPYSLSRAGPADIDGVGNYYVEVLARGGSDHSALTIYLLDTHSYSPNERKYPGYDWIKPNQIAWFKKTAAGLKHAHSEYSRHHMDIAFIHIPLTEYASPQLPRVGEWKEGVTAPVYNSGFRDALVEQGVVMVSAGHDHCNDYCLLSFENITQTPPDPVAAPPPAQLQQRSDQEQQQQQAQQEQQPPPVIQKPALWMCYAGGVGFGGYAGYGGYVRRLRLFEIDTNEARILTWKRVEHGKTADRIDQSIIVDGGRPVPPPPPPPPAPTDQPPAQPPAVLAVQHVHE</sequence>
<feature type="compositionally biased region" description="Low complexity" evidence="1">
    <location>
        <begin position="604"/>
        <end position="614"/>
    </location>
</feature>
<dbReference type="GO" id="GO:0005737">
    <property type="term" value="C:cytoplasm"/>
    <property type="evidence" value="ECO:0007669"/>
    <property type="project" value="TreeGrafter"/>
</dbReference>